<reference evidence="1 2" key="1">
    <citation type="journal article" date="2019" name="Sci. Rep.">
        <title>Orb-weaving spider Araneus ventricosus genome elucidates the spidroin gene catalogue.</title>
        <authorList>
            <person name="Kono N."/>
            <person name="Nakamura H."/>
            <person name="Ohtoshi R."/>
            <person name="Moran D.A.P."/>
            <person name="Shinohara A."/>
            <person name="Yoshida Y."/>
            <person name="Fujiwara M."/>
            <person name="Mori M."/>
            <person name="Tomita M."/>
            <person name="Arakawa K."/>
        </authorList>
    </citation>
    <scope>NUCLEOTIDE SEQUENCE [LARGE SCALE GENOMIC DNA]</scope>
</reference>
<dbReference type="EMBL" id="BGPR01003207">
    <property type="protein sequence ID" value="GBM85093.1"/>
    <property type="molecule type" value="Genomic_DNA"/>
</dbReference>
<dbReference type="Proteomes" id="UP000499080">
    <property type="component" value="Unassembled WGS sequence"/>
</dbReference>
<protein>
    <submittedName>
        <fullName evidence="1">Uncharacterized protein</fullName>
    </submittedName>
</protein>
<dbReference type="AlphaFoldDB" id="A0A4Y2J4F0"/>
<sequence>MFRVTNNYAPQILHNCSTFAQDLRSEKKEIPKRGDRQLRWYLMIAVEDSGAVREGKGSRRCGKGSSMISDGLRFWCCREDRRCDGQLDDIVVEILAKLEDHRCDEAAR</sequence>
<gene>
    <name evidence="1" type="ORF">AVEN_135873_1</name>
</gene>
<name>A0A4Y2J4F0_ARAVE</name>
<comment type="caution">
    <text evidence="1">The sequence shown here is derived from an EMBL/GenBank/DDBJ whole genome shotgun (WGS) entry which is preliminary data.</text>
</comment>
<keyword evidence="2" id="KW-1185">Reference proteome</keyword>
<evidence type="ECO:0000313" key="2">
    <source>
        <dbReference type="Proteomes" id="UP000499080"/>
    </source>
</evidence>
<evidence type="ECO:0000313" key="1">
    <source>
        <dbReference type="EMBL" id="GBM85093.1"/>
    </source>
</evidence>
<proteinExistence type="predicted"/>
<accession>A0A4Y2J4F0</accession>
<organism evidence="1 2">
    <name type="scientific">Araneus ventricosus</name>
    <name type="common">Orbweaver spider</name>
    <name type="synonym">Epeira ventricosa</name>
    <dbReference type="NCBI Taxonomy" id="182803"/>
    <lineage>
        <taxon>Eukaryota</taxon>
        <taxon>Metazoa</taxon>
        <taxon>Ecdysozoa</taxon>
        <taxon>Arthropoda</taxon>
        <taxon>Chelicerata</taxon>
        <taxon>Arachnida</taxon>
        <taxon>Araneae</taxon>
        <taxon>Araneomorphae</taxon>
        <taxon>Entelegynae</taxon>
        <taxon>Araneoidea</taxon>
        <taxon>Araneidae</taxon>
        <taxon>Araneus</taxon>
    </lineage>
</organism>